<evidence type="ECO:0000313" key="2">
    <source>
        <dbReference type="Proteomes" id="UP000694892"/>
    </source>
</evidence>
<dbReference type="Proteomes" id="UP000694892">
    <property type="component" value="Chromosome 6L"/>
</dbReference>
<accession>A0A974HG95</accession>
<dbReference type="EMBL" id="CM004476">
    <property type="protein sequence ID" value="OCT76892.1"/>
    <property type="molecule type" value="Genomic_DNA"/>
</dbReference>
<evidence type="ECO:0000313" key="1">
    <source>
        <dbReference type="EMBL" id="OCT76892.1"/>
    </source>
</evidence>
<gene>
    <name evidence="1" type="ORF">XELAEV_18032096mg</name>
</gene>
<sequence>MAGLWTCWTEILPCQIYLSQDFHQGTGNHLNRERSESENWYINKQDETTNWRKGNPGNARKLGPQPQLEVQQQPESHIWTHLETMLNLLFHCRKKAKHIHCYSSFLQCLSILTLKLAIDAKIRSYESTNHMILMSHNTSDSLPLKIVRSAIHAEILSAGDRNFLTV</sequence>
<organism evidence="1 2">
    <name type="scientific">Xenopus laevis</name>
    <name type="common">African clawed frog</name>
    <dbReference type="NCBI Taxonomy" id="8355"/>
    <lineage>
        <taxon>Eukaryota</taxon>
        <taxon>Metazoa</taxon>
        <taxon>Chordata</taxon>
        <taxon>Craniata</taxon>
        <taxon>Vertebrata</taxon>
        <taxon>Euteleostomi</taxon>
        <taxon>Amphibia</taxon>
        <taxon>Batrachia</taxon>
        <taxon>Anura</taxon>
        <taxon>Pipoidea</taxon>
        <taxon>Pipidae</taxon>
        <taxon>Xenopodinae</taxon>
        <taxon>Xenopus</taxon>
        <taxon>Xenopus</taxon>
    </lineage>
</organism>
<dbReference type="AlphaFoldDB" id="A0A974HG95"/>
<reference evidence="2" key="1">
    <citation type="journal article" date="2016" name="Nature">
        <title>Genome evolution in the allotetraploid frog Xenopus laevis.</title>
        <authorList>
            <person name="Session A.M."/>
            <person name="Uno Y."/>
            <person name="Kwon T."/>
            <person name="Chapman J.A."/>
            <person name="Toyoda A."/>
            <person name="Takahashi S."/>
            <person name="Fukui A."/>
            <person name="Hikosaka A."/>
            <person name="Suzuki A."/>
            <person name="Kondo M."/>
            <person name="van Heeringen S.J."/>
            <person name="Quigley I."/>
            <person name="Heinz S."/>
            <person name="Ogino H."/>
            <person name="Ochi H."/>
            <person name="Hellsten U."/>
            <person name="Lyons J.B."/>
            <person name="Simakov O."/>
            <person name="Putnam N."/>
            <person name="Stites J."/>
            <person name="Kuroki Y."/>
            <person name="Tanaka T."/>
            <person name="Michiue T."/>
            <person name="Watanabe M."/>
            <person name="Bogdanovic O."/>
            <person name="Lister R."/>
            <person name="Georgiou G."/>
            <person name="Paranjpe S.S."/>
            <person name="van Kruijsbergen I."/>
            <person name="Shu S."/>
            <person name="Carlson J."/>
            <person name="Kinoshita T."/>
            <person name="Ohta Y."/>
            <person name="Mawaribuchi S."/>
            <person name="Jenkins J."/>
            <person name="Grimwood J."/>
            <person name="Schmutz J."/>
            <person name="Mitros T."/>
            <person name="Mozaffari S.V."/>
            <person name="Suzuki Y."/>
            <person name="Haramoto Y."/>
            <person name="Yamamoto T.S."/>
            <person name="Takagi C."/>
            <person name="Heald R."/>
            <person name="Miller K."/>
            <person name="Haudenschild C."/>
            <person name="Kitzman J."/>
            <person name="Nakayama T."/>
            <person name="Izutsu Y."/>
            <person name="Robert J."/>
            <person name="Fortriede J."/>
            <person name="Burns K."/>
            <person name="Lotay V."/>
            <person name="Karimi K."/>
            <person name="Yasuoka Y."/>
            <person name="Dichmann D.S."/>
            <person name="Flajnik M.F."/>
            <person name="Houston D.W."/>
            <person name="Shendure J."/>
            <person name="DuPasquier L."/>
            <person name="Vize P.D."/>
            <person name="Zorn A.M."/>
            <person name="Ito M."/>
            <person name="Marcotte E.M."/>
            <person name="Wallingford J.B."/>
            <person name="Ito Y."/>
            <person name="Asashima M."/>
            <person name="Ueno N."/>
            <person name="Matsuda Y."/>
            <person name="Veenstra G.J."/>
            <person name="Fujiyama A."/>
            <person name="Harland R.M."/>
            <person name="Taira M."/>
            <person name="Rokhsar D.S."/>
        </authorList>
    </citation>
    <scope>NUCLEOTIDE SEQUENCE [LARGE SCALE GENOMIC DNA]</scope>
    <source>
        <strain evidence="2">J</strain>
    </source>
</reference>
<proteinExistence type="predicted"/>
<protein>
    <submittedName>
        <fullName evidence="1">Uncharacterized protein</fullName>
    </submittedName>
</protein>
<name>A0A974HG95_XENLA</name>